<keyword evidence="4 6" id="KW-0238">DNA-binding</keyword>
<evidence type="ECO:0000256" key="6">
    <source>
        <dbReference type="RuleBase" id="RU000716"/>
    </source>
</evidence>
<dbReference type="InterPro" id="IPR014284">
    <property type="entry name" value="RNA_pol_sigma-70_dom"/>
</dbReference>
<dbReference type="NCBIfam" id="TIGR02937">
    <property type="entry name" value="sigma70-ECF"/>
    <property type="match status" value="1"/>
</dbReference>
<evidence type="ECO:0000259" key="7">
    <source>
        <dbReference type="Pfam" id="PF04542"/>
    </source>
</evidence>
<dbReference type="InterPro" id="IPR000838">
    <property type="entry name" value="RNA_pol_sigma70_ECF_CS"/>
</dbReference>
<dbReference type="SUPFAM" id="SSF88946">
    <property type="entry name" value="Sigma2 domain of RNA polymerase sigma factors"/>
    <property type="match status" value="1"/>
</dbReference>
<dbReference type="InterPro" id="IPR013324">
    <property type="entry name" value="RNA_pol_sigma_r3/r4-like"/>
</dbReference>
<keyword evidence="2 6" id="KW-0805">Transcription regulation</keyword>
<dbReference type="InterPro" id="IPR039425">
    <property type="entry name" value="RNA_pol_sigma-70-like"/>
</dbReference>
<gene>
    <name evidence="8" type="ORF">SAMN02745121_06450</name>
</gene>
<dbReference type="Gene3D" id="1.10.10.10">
    <property type="entry name" value="Winged helix-like DNA-binding domain superfamily/Winged helix DNA-binding domain"/>
    <property type="match status" value="1"/>
</dbReference>
<reference evidence="9" key="1">
    <citation type="submission" date="2016-10" db="EMBL/GenBank/DDBJ databases">
        <authorList>
            <person name="Varghese N."/>
            <person name="Submissions S."/>
        </authorList>
    </citation>
    <scope>NUCLEOTIDE SEQUENCE [LARGE SCALE GENOMIC DNA]</scope>
    <source>
        <strain evidence="9">ATCC 25963</strain>
    </source>
</reference>
<evidence type="ECO:0000313" key="9">
    <source>
        <dbReference type="Proteomes" id="UP000199400"/>
    </source>
</evidence>
<sequence>MTEPDRDLAPETPAAAARLVANHRRFLAFLQARVGSRALAEDILQDAFVRGLGKLDGLRDEESAIAWFYRVLRNAVIDHQRRDAAASRRLDALAAELDPIAPASETHGAVCQCVGQLADNLKPEYAEALRRIELDGVAVKDYAAEAGITAGNAAVRVFRAREALRRQVMRSCGTCAEHGCLDCTCAGPCGDAPKRA</sequence>
<name>A0A1I2F623_9BACT</name>
<evidence type="ECO:0000313" key="8">
    <source>
        <dbReference type="EMBL" id="SFF00419.1"/>
    </source>
</evidence>
<evidence type="ECO:0000256" key="4">
    <source>
        <dbReference type="ARBA" id="ARBA00023125"/>
    </source>
</evidence>
<feature type="domain" description="RNA polymerase sigma-70 region 2" evidence="7">
    <location>
        <begin position="21"/>
        <end position="83"/>
    </location>
</feature>
<dbReference type="STRING" id="54.SAMN02745121_06450"/>
<dbReference type="GO" id="GO:0003677">
    <property type="term" value="F:DNA binding"/>
    <property type="evidence" value="ECO:0007669"/>
    <property type="project" value="UniProtKB-KW"/>
</dbReference>
<keyword evidence="9" id="KW-1185">Reference proteome</keyword>
<keyword evidence="3 6" id="KW-0731">Sigma factor</keyword>
<evidence type="ECO:0000256" key="3">
    <source>
        <dbReference type="ARBA" id="ARBA00023082"/>
    </source>
</evidence>
<dbReference type="Pfam" id="PF04542">
    <property type="entry name" value="Sigma70_r2"/>
    <property type="match status" value="1"/>
</dbReference>
<dbReference type="InterPro" id="IPR036388">
    <property type="entry name" value="WH-like_DNA-bd_sf"/>
</dbReference>
<dbReference type="Proteomes" id="UP000199400">
    <property type="component" value="Unassembled WGS sequence"/>
</dbReference>
<comment type="similarity">
    <text evidence="1 6">Belongs to the sigma-70 factor family. ECF subfamily.</text>
</comment>
<dbReference type="InterPro" id="IPR007627">
    <property type="entry name" value="RNA_pol_sigma70_r2"/>
</dbReference>
<organism evidence="8 9">
    <name type="scientific">Nannocystis exedens</name>
    <dbReference type="NCBI Taxonomy" id="54"/>
    <lineage>
        <taxon>Bacteria</taxon>
        <taxon>Pseudomonadati</taxon>
        <taxon>Myxococcota</taxon>
        <taxon>Polyangia</taxon>
        <taxon>Nannocystales</taxon>
        <taxon>Nannocystaceae</taxon>
        <taxon>Nannocystis</taxon>
    </lineage>
</organism>
<dbReference type="EMBL" id="FOMX01000025">
    <property type="protein sequence ID" value="SFF00419.1"/>
    <property type="molecule type" value="Genomic_DNA"/>
</dbReference>
<dbReference type="GO" id="GO:0016987">
    <property type="term" value="F:sigma factor activity"/>
    <property type="evidence" value="ECO:0007669"/>
    <property type="project" value="UniProtKB-KW"/>
</dbReference>
<dbReference type="PANTHER" id="PTHR43133:SF51">
    <property type="entry name" value="RNA POLYMERASE SIGMA FACTOR"/>
    <property type="match status" value="1"/>
</dbReference>
<keyword evidence="5 6" id="KW-0804">Transcription</keyword>
<evidence type="ECO:0000256" key="1">
    <source>
        <dbReference type="ARBA" id="ARBA00010641"/>
    </source>
</evidence>
<dbReference type="OrthoDB" id="9803470at2"/>
<evidence type="ECO:0000256" key="2">
    <source>
        <dbReference type="ARBA" id="ARBA00023015"/>
    </source>
</evidence>
<dbReference type="RefSeq" id="WP_096330977.1">
    <property type="nucleotide sequence ID" value="NZ_FOMX01000025.1"/>
</dbReference>
<dbReference type="PROSITE" id="PS01063">
    <property type="entry name" value="SIGMA70_ECF"/>
    <property type="match status" value="1"/>
</dbReference>
<accession>A0A1I2F623</accession>
<dbReference type="AlphaFoldDB" id="A0A1I2F623"/>
<dbReference type="Gene3D" id="1.10.1740.10">
    <property type="match status" value="1"/>
</dbReference>
<dbReference type="PANTHER" id="PTHR43133">
    <property type="entry name" value="RNA POLYMERASE ECF-TYPE SIGMA FACTO"/>
    <property type="match status" value="1"/>
</dbReference>
<dbReference type="SUPFAM" id="SSF88659">
    <property type="entry name" value="Sigma3 and sigma4 domains of RNA polymerase sigma factors"/>
    <property type="match status" value="1"/>
</dbReference>
<dbReference type="InterPro" id="IPR013325">
    <property type="entry name" value="RNA_pol_sigma_r2"/>
</dbReference>
<proteinExistence type="inferred from homology"/>
<dbReference type="GO" id="GO:0006352">
    <property type="term" value="P:DNA-templated transcription initiation"/>
    <property type="evidence" value="ECO:0007669"/>
    <property type="project" value="InterPro"/>
</dbReference>
<protein>
    <recommendedName>
        <fullName evidence="6">RNA polymerase sigma factor</fullName>
    </recommendedName>
</protein>
<evidence type="ECO:0000256" key="5">
    <source>
        <dbReference type="ARBA" id="ARBA00023163"/>
    </source>
</evidence>